<dbReference type="Proteomes" id="UP000595847">
    <property type="component" value="Chromosome"/>
</dbReference>
<dbReference type="EMBL" id="CP073708">
    <property type="protein sequence ID" value="QUO42685.1"/>
    <property type="molecule type" value="Genomic_DNA"/>
</dbReference>
<accession>A0A7T5JPU5</accession>
<dbReference type="KEGG" id="bcop:JD108_07195"/>
<protein>
    <submittedName>
        <fullName evidence="2">Uncharacterized protein</fullName>
    </submittedName>
</protein>
<evidence type="ECO:0000313" key="4">
    <source>
        <dbReference type="Proteomes" id="UP000595847"/>
    </source>
</evidence>
<feature type="region of interest" description="Disordered" evidence="1">
    <location>
        <begin position="1"/>
        <end position="27"/>
    </location>
</feature>
<name>A0A7T5JPU5_9BACL</name>
<proteinExistence type="predicted"/>
<evidence type="ECO:0000256" key="1">
    <source>
        <dbReference type="SAM" id="MobiDB-lite"/>
    </source>
</evidence>
<evidence type="ECO:0000313" key="2">
    <source>
        <dbReference type="EMBL" id="QQE75659.1"/>
    </source>
</evidence>
<dbReference type="RefSeq" id="WP_198829180.1">
    <property type="nucleotide sequence ID" value="NZ_CP066308.1"/>
</dbReference>
<evidence type="ECO:0000313" key="5">
    <source>
        <dbReference type="Proteomes" id="UP000677234"/>
    </source>
</evidence>
<gene>
    <name evidence="2" type="ORF">JD108_07195</name>
    <name evidence="3" type="ORF">KDJ56_06875</name>
</gene>
<dbReference type="EMBL" id="CP066308">
    <property type="protein sequence ID" value="QQE75659.1"/>
    <property type="molecule type" value="Genomic_DNA"/>
</dbReference>
<keyword evidence="5" id="KW-1185">Reference proteome</keyword>
<reference evidence="2 4" key="1">
    <citation type="submission" date="2020-12" db="EMBL/GenBank/DDBJ databases">
        <title>strain FJAT-54423T represents a novel species of the genus Brevibacillus.</title>
        <authorList>
            <person name="Tang R."/>
        </authorList>
    </citation>
    <scope>NUCLEOTIDE SEQUENCE [LARGE SCALE GENOMIC DNA]</scope>
    <source>
        <strain evidence="2 4">FJAT-54423</strain>
    </source>
</reference>
<dbReference type="Proteomes" id="UP000677234">
    <property type="component" value="Chromosome"/>
</dbReference>
<reference evidence="3" key="2">
    <citation type="submission" date="2021-04" db="EMBL/GenBank/DDBJ databases">
        <title>Brevibacillus composti FJAT-54423, complete genome.</title>
        <authorList>
            <person name="Tang R."/>
        </authorList>
    </citation>
    <scope>NUCLEOTIDE SEQUENCE</scope>
    <source>
        <strain evidence="3">FJAT-54424</strain>
    </source>
</reference>
<organism evidence="2 4">
    <name type="scientific">Brevibacillus composti</name>
    <dbReference type="NCBI Taxonomy" id="2796470"/>
    <lineage>
        <taxon>Bacteria</taxon>
        <taxon>Bacillati</taxon>
        <taxon>Bacillota</taxon>
        <taxon>Bacilli</taxon>
        <taxon>Bacillales</taxon>
        <taxon>Paenibacillaceae</taxon>
        <taxon>Brevibacillus</taxon>
    </lineage>
</organism>
<sequence length="356" mass="40657">MKNEDDFWPQLAPDPDRASPTSQTQGEVLDPDRYRDLYQLAETEGLPYFARLGAAGDVELFLVFESIDAFTDATRDAVSVECKTYRSKFLAVIWTLSDPLHPLGFPLSFDIKRAEERYMALRMLEQEEVLLHYLAYEEGQLTHIYTEGISFSAEEKRQGHGMIEALYYDRADALPEEAEVQEVAEAQSVPLSFLSDRTLGEAGTAYLVDFDRLKEKHGEEEAQHLLMSTIHQAVWVMRRHARSEVRETSFTIWAAEKDGLLRLIVTPAMFDLFEVVHMAEEEANPFSRFLFTLPEFLSTESAEPLLHGAYPLTRLEGGTLYHIELDEESGQRLAGLYGRLYGPRFPETVNPYDSPR</sequence>
<evidence type="ECO:0000313" key="3">
    <source>
        <dbReference type="EMBL" id="QUO42685.1"/>
    </source>
</evidence>
<dbReference type="AlphaFoldDB" id="A0A7T5JPU5"/>